<reference evidence="3 4" key="1">
    <citation type="submission" date="2020-09" db="EMBL/GenBank/DDBJ databases">
        <title>Brevundimonas sp. LVF1 isolated from an oligotrophic pond in Goettingen, Germany.</title>
        <authorList>
            <person name="Friedrich I."/>
            <person name="Klassen A."/>
            <person name="Neubauer H."/>
            <person name="Schneider D."/>
            <person name="Hertel R."/>
            <person name="Daniel R."/>
        </authorList>
    </citation>
    <scope>NUCLEOTIDE SEQUENCE [LARGE SCALE GENOMIC DNA]</scope>
    <source>
        <strain evidence="3 4">LVF1</strain>
    </source>
</reference>
<dbReference type="EMBL" id="CP062006">
    <property type="protein sequence ID" value="QTC89222.1"/>
    <property type="molecule type" value="Genomic_DNA"/>
</dbReference>
<name>A0ABX7SQX3_9CAUL</name>
<feature type="compositionally biased region" description="Polar residues" evidence="1">
    <location>
        <begin position="62"/>
        <end position="81"/>
    </location>
</feature>
<evidence type="ECO:0000256" key="1">
    <source>
        <dbReference type="SAM" id="MobiDB-lite"/>
    </source>
</evidence>
<evidence type="ECO:0000313" key="3">
    <source>
        <dbReference type="EMBL" id="QTC89222.1"/>
    </source>
</evidence>
<dbReference type="RefSeq" id="WP_207827013.1">
    <property type="nucleotide sequence ID" value="NZ_CP062006.1"/>
</dbReference>
<feature type="region of interest" description="Disordered" evidence="1">
    <location>
        <begin position="60"/>
        <end position="86"/>
    </location>
</feature>
<evidence type="ECO:0000259" key="2">
    <source>
        <dbReference type="Pfam" id="PF19192"/>
    </source>
</evidence>
<dbReference type="Pfam" id="PF19192">
    <property type="entry name" value="Response_reg_2"/>
    <property type="match status" value="1"/>
</dbReference>
<dbReference type="InterPro" id="IPR043834">
    <property type="entry name" value="REC"/>
</dbReference>
<sequence>MKAADYETFVREVFLDPIRSVLIVDDDYPTMEELIAKPPLPTVEAVTADGSIGGEPVPVASGPTQPASSVRTSTANAQTSGKRWEQRRTEVRGVIRGFHKASPPMIVDIHDGANVDEDGEQQTIGHLHQSDLLVLDFELDRAARHDGTRAIEILRTILNNKQFNLVALHTQENLDKVFRDVLAGVLGPVDGFLSEAERKEFRAWTDAGEDEGIDRTLGLVETVLREHYEHYRLNNGWKDDAAAPSRDAFEQFCNQHGLRNKALRDIVFRRALELRQGLLSDILAPSTPSNLAWSAAEPRWIRCDEGFIAFTAKGVGSELINEVLRALVSSKPTPSQLFWAKLRASINKAGFAAESKAMESHYALAQWYRRLFDKEGAERDFMVSESVSRHAEMLISEVLPEVREFAGRLVGADADGDAVQLCHDYFGVDLSDKAKRDRASSEHNVFVSTKPWEGHHLATGHVFRADGHYWVCLSPMCDLVPGRGRYSIVGDALPFMAVRLDDGDGDKPSTEIMSGRVAMARIDGKLKWLRIGKASESSNPEWFTLYAANEGRFRNGSFNLYRIKTPKIAAEDTGAERVDEADIGKSAGAVPQASVLSVPVIEVVEAEMITQLRYEYALSMMHKLGGSLTRVGLDFLPRA</sequence>
<accession>A0ABX7SQX3</accession>
<keyword evidence="4" id="KW-1185">Reference proteome</keyword>
<feature type="domain" description="Response receiver" evidence="2">
    <location>
        <begin position="18"/>
        <end position="184"/>
    </location>
</feature>
<dbReference type="Proteomes" id="UP000663942">
    <property type="component" value="Chromosome"/>
</dbReference>
<gene>
    <name evidence="3" type="ORF">IFE19_07820</name>
</gene>
<proteinExistence type="predicted"/>
<organism evidence="3 4">
    <name type="scientific">Brevundimonas pondensis</name>
    <dbReference type="NCBI Taxonomy" id="2774189"/>
    <lineage>
        <taxon>Bacteria</taxon>
        <taxon>Pseudomonadati</taxon>
        <taxon>Pseudomonadota</taxon>
        <taxon>Alphaproteobacteria</taxon>
        <taxon>Caulobacterales</taxon>
        <taxon>Caulobacteraceae</taxon>
        <taxon>Brevundimonas</taxon>
    </lineage>
</organism>
<evidence type="ECO:0000313" key="4">
    <source>
        <dbReference type="Proteomes" id="UP000663942"/>
    </source>
</evidence>
<protein>
    <recommendedName>
        <fullName evidence="2">Response receiver domain-containing protein</fullName>
    </recommendedName>
</protein>